<sequence>MAVGLYFSSLIVIYQAFFISEYFSQSAYYWWNWRFQMGTGLFILASCFLGLYYYGIKKFSRRKQN</sequence>
<feature type="transmembrane region" description="Helical" evidence="1">
    <location>
        <begin position="5"/>
        <end position="23"/>
    </location>
</feature>
<keyword evidence="3" id="KW-1185">Reference proteome</keyword>
<keyword evidence="1" id="KW-0812">Transmembrane</keyword>
<name>A0A2S4ZWG8_9SPHI</name>
<evidence type="ECO:0000313" key="3">
    <source>
        <dbReference type="Proteomes" id="UP000236893"/>
    </source>
</evidence>
<proteinExistence type="predicted"/>
<gene>
    <name evidence="2" type="ORF">C3K47_19300</name>
</gene>
<protein>
    <submittedName>
        <fullName evidence="2">Uncharacterized protein</fullName>
    </submittedName>
</protein>
<keyword evidence="1" id="KW-1133">Transmembrane helix</keyword>
<keyword evidence="1" id="KW-0472">Membrane</keyword>
<dbReference type="Proteomes" id="UP000236893">
    <property type="component" value="Unassembled WGS sequence"/>
</dbReference>
<evidence type="ECO:0000256" key="1">
    <source>
        <dbReference type="SAM" id="Phobius"/>
    </source>
</evidence>
<evidence type="ECO:0000313" key="2">
    <source>
        <dbReference type="EMBL" id="POY34636.1"/>
    </source>
</evidence>
<dbReference type="EMBL" id="PQVF01000028">
    <property type="protein sequence ID" value="POY34636.1"/>
    <property type="molecule type" value="Genomic_DNA"/>
</dbReference>
<reference evidence="2 3" key="1">
    <citation type="submission" date="2018-01" db="EMBL/GenBank/DDBJ databases">
        <authorList>
            <person name="Gaut B.S."/>
            <person name="Morton B.R."/>
            <person name="Clegg M.T."/>
            <person name="Duvall M.R."/>
        </authorList>
    </citation>
    <scope>NUCLEOTIDE SEQUENCE [LARGE SCALE GENOMIC DNA]</scope>
    <source>
        <strain evidence="2 3">HR-AV</strain>
    </source>
</reference>
<comment type="caution">
    <text evidence="2">The sequence shown here is derived from an EMBL/GenBank/DDBJ whole genome shotgun (WGS) entry which is preliminary data.</text>
</comment>
<dbReference type="AlphaFoldDB" id="A0A2S4ZWG8"/>
<accession>A0A2S4ZWG8</accession>
<organism evidence="2 3">
    <name type="scientific">Solitalea longa</name>
    <dbReference type="NCBI Taxonomy" id="2079460"/>
    <lineage>
        <taxon>Bacteria</taxon>
        <taxon>Pseudomonadati</taxon>
        <taxon>Bacteroidota</taxon>
        <taxon>Sphingobacteriia</taxon>
        <taxon>Sphingobacteriales</taxon>
        <taxon>Sphingobacteriaceae</taxon>
        <taxon>Solitalea</taxon>
    </lineage>
</organism>
<feature type="transmembrane region" description="Helical" evidence="1">
    <location>
        <begin position="35"/>
        <end position="54"/>
    </location>
</feature>